<keyword evidence="3" id="KW-0378">Hydrolase</keyword>
<evidence type="ECO:0000256" key="1">
    <source>
        <dbReference type="ARBA" id="ARBA00022670"/>
    </source>
</evidence>
<evidence type="ECO:0000256" key="5">
    <source>
        <dbReference type="ARBA" id="ARBA00023049"/>
    </source>
</evidence>
<evidence type="ECO:0000256" key="2">
    <source>
        <dbReference type="ARBA" id="ARBA00022723"/>
    </source>
</evidence>
<sequence length="162" mass="18535">MVAVVSSGWISHTALANMERQATEGYPFETGGILVGYLTEGVTVITRVIGPGPNARFDRDRFFPDSLYQERVLASIYETSGRLYTYLGDWHTHPDGITKLSRTDRRTLRRIARTKSARIHEPIMMLLAGGPESWKAGLFRLFEPQCFWSIRRLHCLEIKVYD</sequence>
<dbReference type="Proteomes" id="UP000671868">
    <property type="component" value="Chromosome"/>
</dbReference>
<keyword evidence="8" id="KW-1185">Reference proteome</keyword>
<evidence type="ECO:0000313" key="8">
    <source>
        <dbReference type="Proteomes" id="UP000671868"/>
    </source>
</evidence>
<evidence type="ECO:0000259" key="6">
    <source>
        <dbReference type="PROSITE" id="PS50249"/>
    </source>
</evidence>
<evidence type="ECO:0000256" key="4">
    <source>
        <dbReference type="ARBA" id="ARBA00022833"/>
    </source>
</evidence>
<dbReference type="SUPFAM" id="SSF102712">
    <property type="entry name" value="JAB1/MPN domain"/>
    <property type="match status" value="1"/>
</dbReference>
<accession>A0ABX7W4Y0</accession>
<dbReference type="InterPro" id="IPR037518">
    <property type="entry name" value="MPN"/>
</dbReference>
<dbReference type="Pfam" id="PF14464">
    <property type="entry name" value="Prok-JAB"/>
    <property type="match status" value="1"/>
</dbReference>
<keyword evidence="4" id="KW-0862">Zinc</keyword>
<reference evidence="7 8" key="1">
    <citation type="journal article" date="2021" name="Front. Microbiol.">
        <title>Aerobic Denitrification and Heterotrophic Sulfur Oxidation in the Genus Halomonas Revealed by Six Novel Species Characterizations and Genome-Based Analysis.</title>
        <authorList>
            <person name="Wang L."/>
            <person name="Shao Z."/>
        </authorList>
    </citation>
    <scope>NUCLEOTIDE SEQUENCE [LARGE SCALE GENOMIC DNA]</scope>
    <source>
        <strain evidence="7 8">MCCC 1A11059</strain>
    </source>
</reference>
<organism evidence="7 8">
    <name type="scientific">Billgrantia sulfidoxydans</name>
    <dbReference type="NCBI Taxonomy" id="2733484"/>
    <lineage>
        <taxon>Bacteria</taxon>
        <taxon>Pseudomonadati</taxon>
        <taxon>Pseudomonadota</taxon>
        <taxon>Gammaproteobacteria</taxon>
        <taxon>Oceanospirillales</taxon>
        <taxon>Halomonadaceae</taxon>
        <taxon>Billgrantia</taxon>
    </lineage>
</organism>
<protein>
    <recommendedName>
        <fullName evidence="6">MPN domain-containing protein</fullName>
    </recommendedName>
</protein>
<dbReference type="Gene3D" id="3.40.140.10">
    <property type="entry name" value="Cytidine Deaminase, domain 2"/>
    <property type="match status" value="1"/>
</dbReference>
<proteinExistence type="predicted"/>
<keyword evidence="1" id="KW-0645">Protease</keyword>
<dbReference type="InterPro" id="IPR028090">
    <property type="entry name" value="JAB_dom_prok"/>
</dbReference>
<feature type="domain" description="MPN" evidence="6">
    <location>
        <begin position="8"/>
        <end position="147"/>
    </location>
</feature>
<keyword evidence="5" id="KW-0482">Metalloprotease</keyword>
<name>A0ABX7W4Y0_9GAMM</name>
<gene>
    <name evidence="7" type="ORF">HNO51_08295</name>
</gene>
<dbReference type="EMBL" id="CP053381">
    <property type="protein sequence ID" value="QTP54682.1"/>
    <property type="molecule type" value="Genomic_DNA"/>
</dbReference>
<dbReference type="PROSITE" id="PS50249">
    <property type="entry name" value="MPN"/>
    <property type="match status" value="1"/>
</dbReference>
<evidence type="ECO:0000256" key="3">
    <source>
        <dbReference type="ARBA" id="ARBA00022801"/>
    </source>
</evidence>
<keyword evidence="2" id="KW-0479">Metal-binding</keyword>
<evidence type="ECO:0000313" key="7">
    <source>
        <dbReference type="EMBL" id="QTP54682.1"/>
    </source>
</evidence>